<name>A0A1S9PFL1_9SPHI</name>
<dbReference type="AlphaFoldDB" id="A0A1S9PFL1"/>
<evidence type="ECO:0000313" key="1">
    <source>
        <dbReference type="EMBL" id="OOQ59731.1"/>
    </source>
</evidence>
<protein>
    <submittedName>
        <fullName evidence="1">Uncharacterized protein</fullName>
    </submittedName>
</protein>
<dbReference type="Pfam" id="PF19652">
    <property type="entry name" value="DUF6155"/>
    <property type="match status" value="1"/>
</dbReference>
<sequence length="167" mass="19193">MNVKRELTNLDKKALVEILADLYKKNKQVQEYLGLYIKPEDEAGLLERYSAKVRESFYPKRGYTYSLKAGKDAIADFKKLGTSAESLISLMLLYVETGVEFTNDFGDINEAFYNSLASTFKNALKLARTEGILESFEKRAAHILQQSQNIGWGFEYDVLDIFFDHYE</sequence>
<reference evidence="1 2" key="1">
    <citation type="submission" date="2016-07" db="EMBL/GenBank/DDBJ databases">
        <title>Genomic analysis of zinc-resistant bacterium Mucilaginibacter pedocola TBZ30.</title>
        <authorList>
            <person name="Huang J."/>
            <person name="Tang J."/>
        </authorList>
    </citation>
    <scope>NUCLEOTIDE SEQUENCE [LARGE SCALE GENOMIC DNA]</scope>
    <source>
        <strain evidence="1 2">TBZ30</strain>
    </source>
</reference>
<comment type="caution">
    <text evidence="1">The sequence shown here is derived from an EMBL/GenBank/DDBJ whole genome shotgun (WGS) entry which is preliminary data.</text>
</comment>
<dbReference type="Proteomes" id="UP000189739">
    <property type="component" value="Unassembled WGS sequence"/>
</dbReference>
<accession>A0A1S9PFL1</accession>
<gene>
    <name evidence="1" type="ORF">BC343_06085</name>
</gene>
<evidence type="ECO:0000313" key="2">
    <source>
        <dbReference type="Proteomes" id="UP000189739"/>
    </source>
</evidence>
<dbReference type="STRING" id="1792845.BC343_06085"/>
<keyword evidence="2" id="KW-1185">Reference proteome</keyword>
<dbReference type="EMBL" id="MBTF01000012">
    <property type="protein sequence ID" value="OOQ59731.1"/>
    <property type="molecule type" value="Genomic_DNA"/>
</dbReference>
<dbReference type="OrthoDB" id="979203at2"/>
<proteinExistence type="predicted"/>
<dbReference type="InterPro" id="IPR046153">
    <property type="entry name" value="DUF6155"/>
</dbReference>
<organism evidence="1 2">
    <name type="scientific">Mucilaginibacter pedocola</name>
    <dbReference type="NCBI Taxonomy" id="1792845"/>
    <lineage>
        <taxon>Bacteria</taxon>
        <taxon>Pseudomonadati</taxon>
        <taxon>Bacteroidota</taxon>
        <taxon>Sphingobacteriia</taxon>
        <taxon>Sphingobacteriales</taxon>
        <taxon>Sphingobacteriaceae</taxon>
        <taxon>Mucilaginibacter</taxon>
    </lineage>
</organism>
<dbReference type="RefSeq" id="WP_078348480.1">
    <property type="nucleotide sequence ID" value="NZ_MBTF01000012.1"/>
</dbReference>